<sequence>MTPSYENNAAIYDNYRAPARFIQFEDHVYAFKGVTTKADIAIHHYRCNYECHNLRIHLQGGVPFYVDGIYKIEEQLV</sequence>
<protein>
    <submittedName>
        <fullName evidence="1">Uncharacterized protein</fullName>
    </submittedName>
</protein>
<gene>
    <name evidence="1" type="ORF">LZ480_07610</name>
</gene>
<dbReference type="RefSeq" id="WP_241368813.1">
    <property type="nucleotide sequence ID" value="NZ_JAKZFC010000002.1"/>
</dbReference>
<dbReference type="EMBL" id="JAKZFC010000002">
    <property type="protein sequence ID" value="MCH7321758.1"/>
    <property type="molecule type" value="Genomic_DNA"/>
</dbReference>
<keyword evidence="2" id="KW-1185">Reference proteome</keyword>
<dbReference type="Proteomes" id="UP001316087">
    <property type="component" value="Unassembled WGS sequence"/>
</dbReference>
<proteinExistence type="predicted"/>
<comment type="caution">
    <text evidence="1">The sequence shown here is derived from an EMBL/GenBank/DDBJ whole genome shotgun (WGS) entry which is preliminary data.</text>
</comment>
<evidence type="ECO:0000313" key="1">
    <source>
        <dbReference type="EMBL" id="MCH7321758.1"/>
    </source>
</evidence>
<name>A0ABS9UCR3_9BACL</name>
<reference evidence="1 2" key="1">
    <citation type="submission" date="2022-03" db="EMBL/GenBank/DDBJ databases">
        <authorList>
            <person name="Jo J.-H."/>
            <person name="Im W.-T."/>
        </authorList>
    </citation>
    <scope>NUCLEOTIDE SEQUENCE [LARGE SCALE GENOMIC DNA]</scope>
    <source>
        <strain evidence="1 2">MA9</strain>
    </source>
</reference>
<evidence type="ECO:0000313" key="2">
    <source>
        <dbReference type="Proteomes" id="UP001316087"/>
    </source>
</evidence>
<accession>A0ABS9UCR3</accession>
<organism evidence="1 2">
    <name type="scientific">Solibacillus palustris</name>
    <dbReference type="NCBI Taxonomy" id="2908203"/>
    <lineage>
        <taxon>Bacteria</taxon>
        <taxon>Bacillati</taxon>
        <taxon>Bacillota</taxon>
        <taxon>Bacilli</taxon>
        <taxon>Bacillales</taxon>
        <taxon>Caryophanaceae</taxon>
        <taxon>Solibacillus</taxon>
    </lineage>
</organism>